<evidence type="ECO:0000313" key="1">
    <source>
        <dbReference type="EMBL" id="CAG9789305.1"/>
    </source>
</evidence>
<dbReference type="AlphaFoldDB" id="A0A9N9R4Q6"/>
<gene>
    <name evidence="1" type="ORF">DIATSA_LOCUS7051</name>
</gene>
<dbReference type="Proteomes" id="UP001153714">
    <property type="component" value="Chromosome 2"/>
</dbReference>
<sequence>MGENEYPEAYRPPPKKPKKVEVDYTGKPLYCTDIHKVQTRDAKITSYYLIEYGPFYLIPRHKEVIYKLFCTDASSYETRVTVCDYEESPLVDIGVEESHLVISRQDFNRGKYLGNAVINVTQKCPLQKSKNIFYGSNPRSMESGGKINPKKLN</sequence>
<keyword evidence="2" id="KW-1185">Reference proteome</keyword>
<reference evidence="1" key="1">
    <citation type="submission" date="2021-12" db="EMBL/GenBank/DDBJ databases">
        <authorList>
            <person name="King R."/>
        </authorList>
    </citation>
    <scope>NUCLEOTIDE SEQUENCE</scope>
</reference>
<reference evidence="1" key="2">
    <citation type="submission" date="2022-10" db="EMBL/GenBank/DDBJ databases">
        <authorList>
            <consortium name="ENA_rothamsted_submissions"/>
            <consortium name="culmorum"/>
            <person name="King R."/>
        </authorList>
    </citation>
    <scope>NUCLEOTIDE SEQUENCE</scope>
</reference>
<dbReference type="OrthoDB" id="7401204at2759"/>
<organism evidence="1 2">
    <name type="scientific">Diatraea saccharalis</name>
    <name type="common">sugarcane borer</name>
    <dbReference type="NCBI Taxonomy" id="40085"/>
    <lineage>
        <taxon>Eukaryota</taxon>
        <taxon>Metazoa</taxon>
        <taxon>Ecdysozoa</taxon>
        <taxon>Arthropoda</taxon>
        <taxon>Hexapoda</taxon>
        <taxon>Insecta</taxon>
        <taxon>Pterygota</taxon>
        <taxon>Neoptera</taxon>
        <taxon>Endopterygota</taxon>
        <taxon>Lepidoptera</taxon>
        <taxon>Glossata</taxon>
        <taxon>Ditrysia</taxon>
        <taxon>Pyraloidea</taxon>
        <taxon>Crambidae</taxon>
        <taxon>Crambinae</taxon>
        <taxon>Diatraea</taxon>
    </lineage>
</organism>
<proteinExistence type="predicted"/>
<evidence type="ECO:0000313" key="2">
    <source>
        <dbReference type="Proteomes" id="UP001153714"/>
    </source>
</evidence>
<accession>A0A9N9R4Q6</accession>
<name>A0A9N9R4Q6_9NEOP</name>
<protein>
    <submittedName>
        <fullName evidence="1">Uncharacterized protein</fullName>
    </submittedName>
</protein>
<dbReference type="EMBL" id="OU893333">
    <property type="protein sequence ID" value="CAG9789305.1"/>
    <property type="molecule type" value="Genomic_DNA"/>
</dbReference>